<dbReference type="InterPro" id="IPR039261">
    <property type="entry name" value="FNR_nucleotide-bd"/>
</dbReference>
<dbReference type="eggNOG" id="COG4097">
    <property type="taxonomic scope" value="Bacteria"/>
</dbReference>
<dbReference type="PANTHER" id="PTHR47354:SF8">
    <property type="entry name" value="1,2-PHENYLACETYL-COA EPOXIDASE, SUBUNIT E"/>
    <property type="match status" value="1"/>
</dbReference>
<dbReference type="PANTHER" id="PTHR47354">
    <property type="entry name" value="NADH OXIDOREDUCTASE HCR"/>
    <property type="match status" value="1"/>
</dbReference>
<keyword evidence="9" id="KW-0560">Oxidoreductase</keyword>
<evidence type="ECO:0000256" key="5">
    <source>
        <dbReference type="ARBA" id="ARBA00022714"/>
    </source>
</evidence>
<feature type="domain" description="FAD-binding FR-type" evidence="14">
    <location>
        <begin position="219"/>
        <end position="319"/>
    </location>
</feature>
<dbReference type="InterPro" id="IPR017927">
    <property type="entry name" value="FAD-bd_FR_type"/>
</dbReference>
<evidence type="ECO:0000256" key="1">
    <source>
        <dbReference type="ARBA" id="ARBA00001974"/>
    </source>
</evidence>
<proteinExistence type="predicted"/>
<keyword evidence="12 13" id="KW-0472">Membrane</keyword>
<dbReference type="STRING" id="582899.Hden_2827"/>
<dbReference type="Gene3D" id="3.40.50.80">
    <property type="entry name" value="Nucleotide-binding domain of ferredoxin-NADP reductase (FNR) module"/>
    <property type="match status" value="1"/>
</dbReference>
<keyword evidence="16" id="KW-1185">Reference proteome</keyword>
<keyword evidence="4 13" id="KW-0812">Transmembrane</keyword>
<gene>
    <name evidence="15" type="ordered locus">Hden_2827</name>
</gene>
<evidence type="ECO:0000313" key="16">
    <source>
        <dbReference type="Proteomes" id="UP000002033"/>
    </source>
</evidence>
<keyword evidence="5" id="KW-0001">2Fe-2S</keyword>
<evidence type="ECO:0000256" key="9">
    <source>
        <dbReference type="ARBA" id="ARBA00023002"/>
    </source>
</evidence>
<dbReference type="EMBL" id="CP002083">
    <property type="protein sequence ID" value="ADJ24623.1"/>
    <property type="molecule type" value="Genomic_DNA"/>
</dbReference>
<dbReference type="GO" id="GO:0050660">
    <property type="term" value="F:flavin adenine dinucleotide binding"/>
    <property type="evidence" value="ECO:0007669"/>
    <property type="project" value="TreeGrafter"/>
</dbReference>
<dbReference type="Gene3D" id="2.40.30.10">
    <property type="entry name" value="Translation factors"/>
    <property type="match status" value="1"/>
</dbReference>
<keyword evidence="6" id="KW-0479">Metal-binding</keyword>
<evidence type="ECO:0000256" key="7">
    <source>
        <dbReference type="ARBA" id="ARBA00022827"/>
    </source>
</evidence>
<dbReference type="SUPFAM" id="SSF63380">
    <property type="entry name" value="Riboflavin synthase domain-like"/>
    <property type="match status" value="1"/>
</dbReference>
<dbReference type="SFLD" id="SFLDG01168">
    <property type="entry name" value="Ferric_reductase_subgroup_(FRE"/>
    <property type="match status" value="1"/>
</dbReference>
<sequence length="450" mass="51152">MRVIKYSFWMFLAALTALWLVAEPRAFVPDSFFAFRSVMVQYSGILAIGCMSLTMMLALRPRWPEPWFGGLDKMYRLHKWLGIGALVIAVLHWLWAVGPKWAVSFGVLERPTRGPRPPAASQVEQTFANLRQSAEQIGEWAFYAAVLLIFIALIQRIPYRFFYQTHKLLAVAYLVLVFHSVVLIKFTYWSSPIGIITGVLMAGGVWAAVILLLGRVGIHRRVAGRIASLDYYPGVRVLEAEIDVPSGWPGHQPGQFAFATSDASEGAHPYTIASAWNATNHRINFIVKELGDHTRRLKDKLSVGQEISIEGPYGCFTFDDDRQHQIWIGAGIGITPFIARMKYLAELRKNAGEHSLLRIDLFHPTADYDEIAERKLRADAEAAGVRLHFLVDARDGRLNGERIRAEIPDWQEASIWFCGPVRFGDALRRDFSQKQFPVHERFHQELFEMR</sequence>
<dbReference type="InterPro" id="IPR017938">
    <property type="entry name" value="Riboflavin_synthase-like_b-brl"/>
</dbReference>
<dbReference type="GO" id="GO:0016491">
    <property type="term" value="F:oxidoreductase activity"/>
    <property type="evidence" value="ECO:0007669"/>
    <property type="project" value="UniProtKB-KW"/>
</dbReference>
<dbReference type="Proteomes" id="UP000002033">
    <property type="component" value="Chromosome"/>
</dbReference>
<feature type="transmembrane region" description="Helical" evidence="13">
    <location>
        <begin position="80"/>
        <end position="98"/>
    </location>
</feature>
<keyword evidence="11" id="KW-0411">Iron-sulfur</keyword>
<evidence type="ECO:0000256" key="11">
    <source>
        <dbReference type="ARBA" id="ARBA00023014"/>
    </source>
</evidence>
<dbReference type="SFLD" id="SFLDS00052">
    <property type="entry name" value="Ferric_Reductase_Domain"/>
    <property type="match status" value="1"/>
</dbReference>
<dbReference type="InterPro" id="IPR013130">
    <property type="entry name" value="Fe3_Rdtase_TM_dom"/>
</dbReference>
<keyword evidence="7" id="KW-0274">FAD</keyword>
<evidence type="ECO:0000313" key="15">
    <source>
        <dbReference type="EMBL" id="ADJ24623.1"/>
    </source>
</evidence>
<feature type="transmembrane region" description="Helical" evidence="13">
    <location>
        <begin position="195"/>
        <end position="218"/>
    </location>
</feature>
<evidence type="ECO:0000256" key="10">
    <source>
        <dbReference type="ARBA" id="ARBA00023004"/>
    </source>
</evidence>
<dbReference type="GO" id="GO:0046872">
    <property type="term" value="F:metal ion binding"/>
    <property type="evidence" value="ECO:0007669"/>
    <property type="project" value="UniProtKB-KW"/>
</dbReference>
<dbReference type="RefSeq" id="WP_013216782.1">
    <property type="nucleotide sequence ID" value="NC_014313.1"/>
</dbReference>
<dbReference type="Pfam" id="PF01794">
    <property type="entry name" value="Ferric_reduct"/>
    <property type="match status" value="1"/>
</dbReference>
<dbReference type="GO" id="GO:0016020">
    <property type="term" value="C:membrane"/>
    <property type="evidence" value="ECO:0007669"/>
    <property type="project" value="UniProtKB-SubCell"/>
</dbReference>
<dbReference type="AlphaFoldDB" id="D8JUJ3"/>
<feature type="transmembrane region" description="Helical" evidence="13">
    <location>
        <begin position="42"/>
        <end position="59"/>
    </location>
</feature>
<dbReference type="OrthoDB" id="9792185at2"/>
<evidence type="ECO:0000256" key="6">
    <source>
        <dbReference type="ARBA" id="ARBA00022723"/>
    </source>
</evidence>
<dbReference type="KEGG" id="hdn:Hden_2827"/>
<keyword evidence="3" id="KW-0285">Flavoprotein</keyword>
<keyword evidence="10" id="KW-0408">Iron</keyword>
<keyword evidence="8 13" id="KW-1133">Transmembrane helix</keyword>
<dbReference type="PROSITE" id="PS51384">
    <property type="entry name" value="FAD_FR"/>
    <property type="match status" value="1"/>
</dbReference>
<dbReference type="GO" id="GO:0051537">
    <property type="term" value="F:2 iron, 2 sulfur cluster binding"/>
    <property type="evidence" value="ECO:0007669"/>
    <property type="project" value="UniProtKB-KW"/>
</dbReference>
<evidence type="ECO:0000256" key="4">
    <source>
        <dbReference type="ARBA" id="ARBA00022692"/>
    </source>
</evidence>
<evidence type="ECO:0000256" key="2">
    <source>
        <dbReference type="ARBA" id="ARBA00004141"/>
    </source>
</evidence>
<evidence type="ECO:0000259" key="14">
    <source>
        <dbReference type="PROSITE" id="PS51384"/>
    </source>
</evidence>
<dbReference type="SUPFAM" id="SSF52343">
    <property type="entry name" value="Ferredoxin reductase-like, C-terminal NADP-linked domain"/>
    <property type="match status" value="1"/>
</dbReference>
<evidence type="ECO:0000256" key="8">
    <source>
        <dbReference type="ARBA" id="ARBA00022989"/>
    </source>
</evidence>
<protein>
    <submittedName>
        <fullName evidence="15">Ferric reductase domain protein protein transmembrane component domain protein</fullName>
    </submittedName>
</protein>
<organism evidence="15 16">
    <name type="scientific">Hyphomicrobium denitrificans (strain ATCC 51888 / DSM 1869 / NCIMB 11706 / TK 0415)</name>
    <dbReference type="NCBI Taxonomy" id="582899"/>
    <lineage>
        <taxon>Bacteria</taxon>
        <taxon>Pseudomonadati</taxon>
        <taxon>Pseudomonadota</taxon>
        <taxon>Alphaproteobacteria</taxon>
        <taxon>Hyphomicrobiales</taxon>
        <taxon>Hyphomicrobiaceae</taxon>
        <taxon>Hyphomicrobium</taxon>
    </lineage>
</organism>
<feature type="transmembrane region" description="Helical" evidence="13">
    <location>
        <begin position="140"/>
        <end position="157"/>
    </location>
</feature>
<evidence type="ECO:0000256" key="3">
    <source>
        <dbReference type="ARBA" id="ARBA00022630"/>
    </source>
</evidence>
<dbReference type="CDD" id="cd06198">
    <property type="entry name" value="FNR_like_3"/>
    <property type="match status" value="1"/>
</dbReference>
<evidence type="ECO:0000256" key="12">
    <source>
        <dbReference type="ARBA" id="ARBA00023136"/>
    </source>
</evidence>
<comment type="subcellular location">
    <subcellularLocation>
        <location evidence="2">Membrane</location>
        <topology evidence="2">Multi-pass membrane protein</topology>
    </subcellularLocation>
</comment>
<dbReference type="InterPro" id="IPR013112">
    <property type="entry name" value="FAD-bd_8"/>
</dbReference>
<dbReference type="HOGENOM" id="CLU_003827_19_0_5"/>
<dbReference type="Pfam" id="PF08022">
    <property type="entry name" value="FAD_binding_8"/>
    <property type="match status" value="1"/>
</dbReference>
<comment type="cofactor">
    <cofactor evidence="1">
        <name>FAD</name>
        <dbReference type="ChEBI" id="CHEBI:57692"/>
    </cofactor>
</comment>
<evidence type="ECO:0000256" key="13">
    <source>
        <dbReference type="SAM" id="Phobius"/>
    </source>
</evidence>
<accession>D8JUJ3</accession>
<dbReference type="InterPro" id="IPR050415">
    <property type="entry name" value="MRET"/>
</dbReference>
<reference evidence="16" key="1">
    <citation type="journal article" date="2011" name="J. Bacteriol.">
        <title>Genome sequences of eight morphologically diverse alphaproteobacteria.</title>
        <authorList>
            <consortium name="US DOE Joint Genome Institute"/>
            <person name="Brown P.J."/>
            <person name="Kysela D.T."/>
            <person name="Buechlein A."/>
            <person name="Hemmerich C."/>
            <person name="Brun Y.V."/>
        </authorList>
    </citation>
    <scope>NUCLEOTIDE SEQUENCE [LARGE SCALE GENOMIC DNA]</scope>
    <source>
        <strain evidence="16">ATCC 51888 / DSM 1869 / NCIB 11706 / TK 0415</strain>
    </source>
</reference>
<feature type="transmembrane region" description="Helical" evidence="13">
    <location>
        <begin position="169"/>
        <end position="189"/>
    </location>
</feature>
<name>D8JUJ3_HYPDA</name>